<dbReference type="STRING" id="1810919.A0A3D8R062"/>
<keyword evidence="1" id="KW-0805">Transcription regulation</keyword>
<dbReference type="InterPro" id="IPR001138">
    <property type="entry name" value="Zn2Cys6_DnaBD"/>
</dbReference>
<dbReference type="GO" id="GO:0045944">
    <property type="term" value="P:positive regulation of transcription by RNA polymerase II"/>
    <property type="evidence" value="ECO:0007669"/>
    <property type="project" value="TreeGrafter"/>
</dbReference>
<dbReference type="GO" id="GO:0005634">
    <property type="term" value="C:nucleus"/>
    <property type="evidence" value="ECO:0007669"/>
    <property type="project" value="TreeGrafter"/>
</dbReference>
<feature type="region of interest" description="Disordered" evidence="5">
    <location>
        <begin position="61"/>
        <end position="92"/>
    </location>
</feature>
<comment type="caution">
    <text evidence="7">The sequence shown here is derived from an EMBL/GenBank/DDBJ whole genome shotgun (WGS) entry which is preliminary data.</text>
</comment>
<feature type="compositionally biased region" description="Basic and acidic residues" evidence="5">
    <location>
        <begin position="82"/>
        <end position="92"/>
    </location>
</feature>
<evidence type="ECO:0000256" key="3">
    <source>
        <dbReference type="ARBA" id="ARBA00023163"/>
    </source>
</evidence>
<evidence type="ECO:0000256" key="5">
    <source>
        <dbReference type="SAM" id="MobiDB-lite"/>
    </source>
</evidence>
<organism evidence="7 8">
    <name type="scientific">Aspergillus mulundensis</name>
    <dbReference type="NCBI Taxonomy" id="1810919"/>
    <lineage>
        <taxon>Eukaryota</taxon>
        <taxon>Fungi</taxon>
        <taxon>Dikarya</taxon>
        <taxon>Ascomycota</taxon>
        <taxon>Pezizomycotina</taxon>
        <taxon>Eurotiomycetes</taxon>
        <taxon>Eurotiomycetidae</taxon>
        <taxon>Eurotiales</taxon>
        <taxon>Aspergillaceae</taxon>
        <taxon>Aspergillus</taxon>
        <taxon>Aspergillus subgen. Nidulantes</taxon>
    </lineage>
</organism>
<evidence type="ECO:0000256" key="1">
    <source>
        <dbReference type="ARBA" id="ARBA00023015"/>
    </source>
</evidence>
<evidence type="ECO:0000313" key="8">
    <source>
        <dbReference type="Proteomes" id="UP000256690"/>
    </source>
</evidence>
<dbReference type="Gene3D" id="4.10.240.10">
    <property type="entry name" value="Zn(2)-C6 fungal-type DNA-binding domain"/>
    <property type="match status" value="1"/>
</dbReference>
<dbReference type="PROSITE" id="PS00463">
    <property type="entry name" value="ZN2_CY6_FUNGAL_1"/>
    <property type="match status" value="1"/>
</dbReference>
<dbReference type="SUPFAM" id="SSF57701">
    <property type="entry name" value="Zn2/Cys6 DNA-binding domain"/>
    <property type="match status" value="1"/>
</dbReference>
<evidence type="ECO:0000256" key="4">
    <source>
        <dbReference type="ARBA" id="ARBA00023242"/>
    </source>
</evidence>
<dbReference type="AlphaFoldDB" id="A0A3D8R062"/>
<proteinExistence type="predicted"/>
<dbReference type="GO" id="GO:0000976">
    <property type="term" value="F:transcription cis-regulatory region binding"/>
    <property type="evidence" value="ECO:0007669"/>
    <property type="project" value="TreeGrafter"/>
</dbReference>
<dbReference type="PANTHER" id="PTHR37534">
    <property type="entry name" value="TRANSCRIPTIONAL ACTIVATOR PROTEIN UGA3"/>
    <property type="match status" value="1"/>
</dbReference>
<feature type="domain" description="Zn(2)-C6 fungal-type" evidence="6">
    <location>
        <begin position="20"/>
        <end position="50"/>
    </location>
</feature>
<dbReference type="Proteomes" id="UP000256690">
    <property type="component" value="Unassembled WGS sequence"/>
</dbReference>
<dbReference type="RefSeq" id="XP_026600421.1">
    <property type="nucleotide sequence ID" value="XM_026751335.1"/>
</dbReference>
<dbReference type="OrthoDB" id="39175at2759"/>
<dbReference type="CDD" id="cd00067">
    <property type="entry name" value="GAL4"/>
    <property type="match status" value="1"/>
</dbReference>
<keyword evidence="3" id="KW-0804">Transcription</keyword>
<dbReference type="GO" id="GO:0000981">
    <property type="term" value="F:DNA-binding transcription factor activity, RNA polymerase II-specific"/>
    <property type="evidence" value="ECO:0007669"/>
    <property type="project" value="InterPro"/>
</dbReference>
<gene>
    <name evidence="7" type="ORF">DSM5745_09319</name>
</gene>
<dbReference type="InterPro" id="IPR036864">
    <property type="entry name" value="Zn2-C6_fun-type_DNA-bd_sf"/>
</dbReference>
<dbReference type="EMBL" id="PVWQ01000012">
    <property type="protein sequence ID" value="RDW67453.1"/>
    <property type="molecule type" value="Genomic_DNA"/>
</dbReference>
<reference evidence="7 8" key="1">
    <citation type="journal article" date="2018" name="IMA Fungus">
        <title>IMA Genome-F 9: Draft genome sequence of Annulohypoxylon stygium, Aspergillus mulundensis, Berkeleyomyces basicola (syn. Thielaviopsis basicola), Ceratocystis smalleyi, two Cercospora beticola strains, Coleophoma cylindrospora, Fusarium fracticaudum, Phialophora cf. hyalina, and Morchella septimelata.</title>
        <authorList>
            <person name="Wingfield B.D."/>
            <person name="Bills G.F."/>
            <person name="Dong Y."/>
            <person name="Huang W."/>
            <person name="Nel W.J."/>
            <person name="Swalarsk-Parry B.S."/>
            <person name="Vaghefi N."/>
            <person name="Wilken P.M."/>
            <person name="An Z."/>
            <person name="de Beer Z.W."/>
            <person name="De Vos L."/>
            <person name="Chen L."/>
            <person name="Duong T.A."/>
            <person name="Gao Y."/>
            <person name="Hammerbacher A."/>
            <person name="Kikkert J.R."/>
            <person name="Li Y."/>
            <person name="Li H."/>
            <person name="Li K."/>
            <person name="Li Q."/>
            <person name="Liu X."/>
            <person name="Ma X."/>
            <person name="Naidoo K."/>
            <person name="Pethybridge S.J."/>
            <person name="Sun J."/>
            <person name="Steenkamp E.T."/>
            <person name="van der Nest M.A."/>
            <person name="van Wyk S."/>
            <person name="Wingfield M.J."/>
            <person name="Xiong C."/>
            <person name="Yue Q."/>
            <person name="Zhang X."/>
        </authorList>
    </citation>
    <scope>NUCLEOTIDE SEQUENCE [LARGE SCALE GENOMIC DNA]</scope>
    <source>
        <strain evidence="7 8">DSM 5745</strain>
    </source>
</reference>
<protein>
    <recommendedName>
        <fullName evidence="6">Zn(2)-C6 fungal-type domain-containing protein</fullName>
    </recommendedName>
</protein>
<evidence type="ECO:0000313" key="7">
    <source>
        <dbReference type="EMBL" id="RDW67453.1"/>
    </source>
</evidence>
<name>A0A3D8R062_9EURO</name>
<dbReference type="PANTHER" id="PTHR37534:SF49">
    <property type="entry name" value="LYSINE BIOSYNTHESIS REGULATORY PROTEIN LYS14"/>
    <property type="match status" value="1"/>
</dbReference>
<accession>A0A3D8R062</accession>
<evidence type="ECO:0000259" key="6">
    <source>
        <dbReference type="PROSITE" id="PS50048"/>
    </source>
</evidence>
<keyword evidence="4" id="KW-0539">Nucleus</keyword>
<dbReference type="GeneID" id="38119689"/>
<dbReference type="Pfam" id="PF00172">
    <property type="entry name" value="Zn_clus"/>
    <property type="match status" value="1"/>
</dbReference>
<dbReference type="GO" id="GO:0008270">
    <property type="term" value="F:zinc ion binding"/>
    <property type="evidence" value="ECO:0007669"/>
    <property type="project" value="InterPro"/>
</dbReference>
<evidence type="ECO:0000256" key="2">
    <source>
        <dbReference type="ARBA" id="ARBA00023125"/>
    </source>
</evidence>
<sequence length="578" mass="65247">MYKPAPPRPKKTNIVRSRNGCRTCRERKIKCDEKKPACGTCVRLGKPCTRIQPAFEFRTVTIPPPVHPQSSTTSPSVARLPPDGHHEEERHTSTIPSIGCMDLIKSLQHSERDIYYTTYWEDSCLPALHPIFLALSQVADGKAILRNSILALSSCHFSRQQVERKAAGTSHMHMGSFSPSLSHQTRSHLYYSSAIKEITRIDPETVLRDFTIIIGVLTLFTYIESSVGNFQGFRCHVDGMSQLLQSHADKLNDPMNTALVMAWMQIRFVNWWSRAYFSSWEVHRRLPSVPLPRFLEGRPESPQSRRVLVLSILCESHRLHSGHVLGCLGRGAGVDPQADIEHFEQKGELEECLYLLHEQKRRLDEWLARLPPSEWPLSDHGDCLSNDPKEPEDHATPVHFHSHDAALNFAYYALARVMQCDGLLRSLQHRSLYRLYDYEEEESWIRLLLRITNGTDIQTSLARNNYTIGFQGLLLAALLRCQSPALGAAIQSWVQNLANLQPTEEGSFPIYQTLGVIKAINRQKQAGLDVLGVTQPVDDGGGTPKVTAFNSQPIDRLVLHGRSRRTGVPFAECVCLDI</sequence>
<keyword evidence="8" id="KW-1185">Reference proteome</keyword>
<keyword evidence="2" id="KW-0238">DNA-binding</keyword>
<dbReference type="PROSITE" id="PS50048">
    <property type="entry name" value="ZN2_CY6_FUNGAL_2"/>
    <property type="match status" value="1"/>
</dbReference>
<dbReference type="SMART" id="SM00066">
    <property type="entry name" value="GAL4"/>
    <property type="match status" value="1"/>
</dbReference>